<dbReference type="AlphaFoldDB" id="A0A645F8B5"/>
<protein>
    <submittedName>
        <fullName evidence="2">Uncharacterized protein</fullName>
    </submittedName>
</protein>
<comment type="caution">
    <text evidence="2">The sequence shown here is derived from an EMBL/GenBank/DDBJ whole genome shotgun (WGS) entry which is preliminary data.</text>
</comment>
<accession>A0A645F8B5</accession>
<sequence length="170" mass="19273">MFQKQLDRVIVHDHHHVVILLPERRKIRLDFLFPRILVPGTESIQLHNIVIQTVRQPSRVILNPGCQLAGPCMGHVVGNKHQDTFDRTLVAGLGKSGRTHKEKENCEQVYDFSHRDRSPPSLFSHSRQCGNAAGLQEHETSSPLFSEPVSINLWNHNPGKPGYTKVFHPS</sequence>
<dbReference type="EMBL" id="VSSQ01055908">
    <property type="protein sequence ID" value="MPN09782.1"/>
    <property type="molecule type" value="Genomic_DNA"/>
</dbReference>
<feature type="region of interest" description="Disordered" evidence="1">
    <location>
        <begin position="117"/>
        <end position="141"/>
    </location>
</feature>
<evidence type="ECO:0000256" key="1">
    <source>
        <dbReference type="SAM" id="MobiDB-lite"/>
    </source>
</evidence>
<gene>
    <name evidence="2" type="ORF">SDC9_157074</name>
</gene>
<proteinExistence type="predicted"/>
<evidence type="ECO:0000313" key="2">
    <source>
        <dbReference type="EMBL" id="MPN09782.1"/>
    </source>
</evidence>
<name>A0A645F8B5_9ZZZZ</name>
<organism evidence="2">
    <name type="scientific">bioreactor metagenome</name>
    <dbReference type="NCBI Taxonomy" id="1076179"/>
    <lineage>
        <taxon>unclassified sequences</taxon>
        <taxon>metagenomes</taxon>
        <taxon>ecological metagenomes</taxon>
    </lineage>
</organism>
<reference evidence="2" key="1">
    <citation type="submission" date="2019-08" db="EMBL/GenBank/DDBJ databases">
        <authorList>
            <person name="Kucharzyk K."/>
            <person name="Murdoch R.W."/>
            <person name="Higgins S."/>
            <person name="Loffler F."/>
        </authorList>
    </citation>
    <scope>NUCLEOTIDE SEQUENCE</scope>
</reference>